<accession>A0AA95IBX5</accession>
<dbReference type="Proteomes" id="UP001177943">
    <property type="component" value="Chromosome"/>
</dbReference>
<sequence>MAGKQYPDSSFYEKKLAKVMERFWAGDCNYDWGRHGGCQMSLA</sequence>
<evidence type="ECO:0000313" key="2">
    <source>
        <dbReference type="Proteomes" id="UP001177943"/>
    </source>
</evidence>
<protein>
    <submittedName>
        <fullName evidence="1">Uncharacterized protein</fullName>
    </submittedName>
</protein>
<proteinExistence type="predicted"/>
<dbReference type="AlphaFoldDB" id="A0AA95IBX5"/>
<organism evidence="1 2">
    <name type="scientific">Paenibacillus woosongensis</name>
    <dbReference type="NCBI Taxonomy" id="307580"/>
    <lineage>
        <taxon>Bacteria</taxon>
        <taxon>Bacillati</taxon>
        <taxon>Bacillota</taxon>
        <taxon>Bacilli</taxon>
        <taxon>Bacillales</taxon>
        <taxon>Paenibacillaceae</taxon>
        <taxon>Paenibacillus</taxon>
    </lineage>
</organism>
<dbReference type="KEGG" id="pwn:QNH46_01040"/>
<reference evidence="1" key="1">
    <citation type="submission" date="2023-05" db="EMBL/GenBank/DDBJ databases">
        <title>Comparative genomics of Bacillaceae isolates and their secondary metabolite potential.</title>
        <authorList>
            <person name="Song L."/>
            <person name="Nielsen L.J."/>
            <person name="Mohite O."/>
            <person name="Xu X."/>
            <person name="Weber T."/>
            <person name="Kovacs A.T."/>
        </authorList>
    </citation>
    <scope>NUCLEOTIDE SEQUENCE</scope>
    <source>
        <strain evidence="1">B2_4</strain>
    </source>
</reference>
<dbReference type="EMBL" id="CP126084">
    <property type="protein sequence ID" value="WHX49308.1"/>
    <property type="molecule type" value="Genomic_DNA"/>
</dbReference>
<dbReference type="RefSeq" id="WP_283926539.1">
    <property type="nucleotide sequence ID" value="NZ_CP126084.1"/>
</dbReference>
<name>A0AA95IBX5_9BACL</name>
<evidence type="ECO:0000313" key="1">
    <source>
        <dbReference type="EMBL" id="WHX49308.1"/>
    </source>
</evidence>
<gene>
    <name evidence="1" type="ORF">QNH46_01040</name>
</gene>